<protein>
    <submittedName>
        <fullName evidence="4">8-oxo-dGTP pyrophosphatase MutT (NUDIX family)</fullName>
    </submittedName>
</protein>
<dbReference type="PROSITE" id="PS51462">
    <property type="entry name" value="NUDIX"/>
    <property type="match status" value="1"/>
</dbReference>
<dbReference type="RefSeq" id="WP_307239878.1">
    <property type="nucleotide sequence ID" value="NZ_JAUSQZ010000001.1"/>
</dbReference>
<comment type="cofactor">
    <cofactor evidence="1">
        <name>Mg(2+)</name>
        <dbReference type="ChEBI" id="CHEBI:18420"/>
    </cofactor>
</comment>
<name>A0ABT9P0L7_9ACTN</name>
<evidence type="ECO:0000259" key="3">
    <source>
        <dbReference type="PROSITE" id="PS51462"/>
    </source>
</evidence>
<evidence type="ECO:0000256" key="2">
    <source>
        <dbReference type="ARBA" id="ARBA00022801"/>
    </source>
</evidence>
<dbReference type="PANTHER" id="PTHR43046">
    <property type="entry name" value="GDP-MANNOSE MANNOSYL HYDROLASE"/>
    <property type="match status" value="1"/>
</dbReference>
<dbReference type="InterPro" id="IPR000086">
    <property type="entry name" value="NUDIX_hydrolase_dom"/>
</dbReference>
<evidence type="ECO:0000313" key="5">
    <source>
        <dbReference type="Proteomes" id="UP001235712"/>
    </source>
</evidence>
<organism evidence="4 5">
    <name type="scientific">Kineosporia succinea</name>
    <dbReference type="NCBI Taxonomy" id="84632"/>
    <lineage>
        <taxon>Bacteria</taxon>
        <taxon>Bacillati</taxon>
        <taxon>Actinomycetota</taxon>
        <taxon>Actinomycetes</taxon>
        <taxon>Kineosporiales</taxon>
        <taxon>Kineosporiaceae</taxon>
        <taxon>Kineosporia</taxon>
    </lineage>
</organism>
<dbReference type="InterPro" id="IPR020084">
    <property type="entry name" value="NUDIX_hydrolase_CS"/>
</dbReference>
<gene>
    <name evidence="4" type="ORF">J2S57_001514</name>
</gene>
<dbReference type="PANTHER" id="PTHR43046:SF16">
    <property type="entry name" value="ADP-RIBOSE PYROPHOSPHATASE YJHB-RELATED"/>
    <property type="match status" value="1"/>
</dbReference>
<feature type="domain" description="Nudix hydrolase" evidence="3">
    <location>
        <begin position="19"/>
        <end position="148"/>
    </location>
</feature>
<dbReference type="EMBL" id="JAUSQZ010000001">
    <property type="protein sequence ID" value="MDP9825765.1"/>
    <property type="molecule type" value="Genomic_DNA"/>
</dbReference>
<comment type="caution">
    <text evidence="4">The sequence shown here is derived from an EMBL/GenBank/DDBJ whole genome shotgun (WGS) entry which is preliminary data.</text>
</comment>
<accession>A0ABT9P0L7</accession>
<evidence type="ECO:0000256" key="1">
    <source>
        <dbReference type="ARBA" id="ARBA00001946"/>
    </source>
</evidence>
<proteinExistence type="predicted"/>
<evidence type="ECO:0000313" key="4">
    <source>
        <dbReference type="EMBL" id="MDP9825765.1"/>
    </source>
</evidence>
<keyword evidence="5" id="KW-1185">Reference proteome</keyword>
<dbReference type="SUPFAM" id="SSF55811">
    <property type="entry name" value="Nudix"/>
    <property type="match status" value="1"/>
</dbReference>
<dbReference type="Proteomes" id="UP001235712">
    <property type="component" value="Unassembled WGS sequence"/>
</dbReference>
<dbReference type="CDD" id="cd18879">
    <property type="entry name" value="NUDIX_Hydrolase"/>
    <property type="match status" value="1"/>
</dbReference>
<dbReference type="PROSITE" id="PS00893">
    <property type="entry name" value="NUDIX_BOX"/>
    <property type="match status" value="1"/>
</dbReference>
<dbReference type="InterPro" id="IPR015797">
    <property type="entry name" value="NUDIX_hydrolase-like_dom_sf"/>
</dbReference>
<dbReference type="Gene3D" id="3.90.79.10">
    <property type="entry name" value="Nucleoside Triphosphate Pyrophosphohydrolase"/>
    <property type="match status" value="1"/>
</dbReference>
<sequence>MATPEFILRLREKIGTEQLWLPGVTALVRDDAGRVLLGQRSDNGLWSLPSGISEPGEPMALTCAREVEEETGVRVEVVALISIHSTLPMAYPNGDRSVFVDHFFECRVLGGEAVVNDDESLAVGWFAPGEFPEPLSPQVTRCLKQAAEFAATGRTLFDT</sequence>
<dbReference type="Pfam" id="PF00293">
    <property type="entry name" value="NUDIX"/>
    <property type="match status" value="1"/>
</dbReference>
<reference evidence="4 5" key="1">
    <citation type="submission" date="2023-07" db="EMBL/GenBank/DDBJ databases">
        <title>Sequencing the genomes of 1000 actinobacteria strains.</title>
        <authorList>
            <person name="Klenk H.-P."/>
        </authorList>
    </citation>
    <scope>NUCLEOTIDE SEQUENCE [LARGE SCALE GENOMIC DNA]</scope>
    <source>
        <strain evidence="4 5">DSM 44388</strain>
    </source>
</reference>
<keyword evidence="2" id="KW-0378">Hydrolase</keyword>